<dbReference type="AlphaFoldDB" id="O27175"/>
<keyword evidence="2" id="KW-1185">Reference proteome</keyword>
<gene>
    <name evidence="1" type="ordered locus">MTH_1103</name>
</gene>
<dbReference type="HOGENOM" id="CLU_2911521_0_0_2"/>
<protein>
    <submittedName>
        <fullName evidence="1">Uncharacterized protein</fullName>
    </submittedName>
</protein>
<reference evidence="1 2" key="1">
    <citation type="journal article" date="1997" name="J. Bacteriol.">
        <title>Complete genome sequence of Methanobacterium thermoautotrophicum deltaH: functional analysis and comparative genomics.</title>
        <authorList>
            <person name="Smith D.R."/>
            <person name="Doucette-Stamm L.A."/>
            <person name="Deloughery C."/>
            <person name="Lee H.-M."/>
            <person name="Dubois J."/>
            <person name="Aldredge T."/>
            <person name="Bashirzadeh R."/>
            <person name="Blakely D."/>
            <person name="Cook R."/>
            <person name="Gilbert K."/>
            <person name="Harrison D."/>
            <person name="Hoang L."/>
            <person name="Keagle P."/>
            <person name="Lumm W."/>
            <person name="Pothier B."/>
            <person name="Qiu D."/>
            <person name="Spadafora R."/>
            <person name="Vicare R."/>
            <person name="Wang Y."/>
            <person name="Wierzbowski J."/>
            <person name="Gibson R."/>
            <person name="Jiwani N."/>
            <person name="Caruso A."/>
            <person name="Bush D."/>
            <person name="Safer H."/>
            <person name="Patwell D."/>
            <person name="Prabhakar S."/>
            <person name="McDougall S."/>
            <person name="Shimer G."/>
            <person name="Goyal A."/>
            <person name="Pietrovski S."/>
            <person name="Church G.M."/>
            <person name="Daniels C.J."/>
            <person name="Mao J.-i."/>
            <person name="Rice P."/>
            <person name="Nolling J."/>
            <person name="Reeve J.N."/>
        </authorList>
    </citation>
    <scope>NUCLEOTIDE SEQUENCE [LARGE SCALE GENOMIC DNA]</scope>
    <source>
        <strain evidence="2">ATCC 29096 / DSM 1053 / JCM 10044 / NBRC 100330 / Delta H</strain>
    </source>
</reference>
<dbReference type="KEGG" id="mth:MTH_1103"/>
<dbReference type="InParanoid" id="O27175"/>
<evidence type="ECO:0000313" key="2">
    <source>
        <dbReference type="Proteomes" id="UP000005223"/>
    </source>
</evidence>
<dbReference type="PaxDb" id="187420-MTH_1103"/>
<dbReference type="PIR" id="G69013">
    <property type="entry name" value="G69013"/>
</dbReference>
<organism evidence="1 2">
    <name type="scientific">Methanothermobacter thermautotrophicus (strain ATCC 29096 / DSM 1053 / JCM 10044 / NBRC 100330 / Delta H)</name>
    <name type="common">Methanobacterium thermoautotrophicum</name>
    <dbReference type="NCBI Taxonomy" id="187420"/>
    <lineage>
        <taxon>Archaea</taxon>
        <taxon>Methanobacteriati</taxon>
        <taxon>Methanobacteriota</taxon>
        <taxon>Methanomada group</taxon>
        <taxon>Methanobacteria</taxon>
        <taxon>Methanobacteriales</taxon>
        <taxon>Methanobacteriaceae</taxon>
        <taxon>Methanothermobacter</taxon>
    </lineage>
</organism>
<sequence length="63" mass="7212">MHMLEYRECMESGGYDYKSQTGPMECIEDRNSNFFLTVNSRLAYLYLFSSETHASSSVAIQAT</sequence>
<name>O27175_METTH</name>
<dbReference type="Proteomes" id="UP000005223">
    <property type="component" value="Chromosome"/>
</dbReference>
<dbReference type="EMBL" id="AE000666">
    <property type="protein sequence ID" value="AAB85592.1"/>
    <property type="molecule type" value="Genomic_DNA"/>
</dbReference>
<proteinExistence type="predicted"/>
<accession>O27175</accession>
<evidence type="ECO:0000313" key="1">
    <source>
        <dbReference type="EMBL" id="AAB85592.1"/>
    </source>
</evidence>
<dbReference type="EnsemblBacteria" id="AAB85592">
    <property type="protein sequence ID" value="AAB85592"/>
    <property type="gene ID" value="MTH_1103"/>
</dbReference>
<dbReference type="STRING" id="187420.MTH_1103"/>